<dbReference type="GO" id="GO:0046912">
    <property type="term" value="F:acyltransferase activity, acyl groups converted into alkyl on transfer"/>
    <property type="evidence" value="ECO:0007669"/>
    <property type="project" value="InterPro"/>
</dbReference>
<sequence>MGATSSCRLQPRLSYTGAFLYQMDHQGQDNYKLHPVLERTLDALFVLHADHELNACPTTVLQRGGSLVDPHSARQPRLLPKGFKYRDIVEGAKLTHASRVSERGLPEVQTR</sequence>
<dbReference type="STRING" id="436010.A0A166NML8"/>
<dbReference type="Proteomes" id="UP000076532">
    <property type="component" value="Unassembled WGS sequence"/>
</dbReference>
<accession>A0A166NML8</accession>
<evidence type="ECO:0000313" key="1">
    <source>
        <dbReference type="EMBL" id="KZP25179.1"/>
    </source>
</evidence>
<gene>
    <name evidence="1" type="ORF">FIBSPDRAFT_950548</name>
</gene>
<dbReference type="InterPro" id="IPR016142">
    <property type="entry name" value="Citrate_synth-like_lrg_a-sub"/>
</dbReference>
<dbReference type="EMBL" id="KV417522">
    <property type="protein sequence ID" value="KZP25179.1"/>
    <property type="molecule type" value="Genomic_DNA"/>
</dbReference>
<evidence type="ECO:0000313" key="2">
    <source>
        <dbReference type="Proteomes" id="UP000076532"/>
    </source>
</evidence>
<dbReference type="Gene3D" id="1.10.580.10">
    <property type="entry name" value="Citrate Synthase, domain 1"/>
    <property type="match status" value="1"/>
</dbReference>
<proteinExistence type="predicted"/>
<protein>
    <submittedName>
        <fullName evidence="1">Uncharacterized protein</fullName>
    </submittedName>
</protein>
<dbReference type="OrthoDB" id="2949192at2759"/>
<dbReference type="AlphaFoldDB" id="A0A166NML8"/>
<name>A0A166NML8_9AGAM</name>
<dbReference type="SUPFAM" id="SSF48256">
    <property type="entry name" value="Citrate synthase"/>
    <property type="match status" value="1"/>
</dbReference>
<dbReference type="InterPro" id="IPR002020">
    <property type="entry name" value="Citrate_synthase"/>
</dbReference>
<dbReference type="Pfam" id="PF00285">
    <property type="entry name" value="Citrate_synt"/>
    <property type="match status" value="1"/>
</dbReference>
<dbReference type="InterPro" id="IPR036969">
    <property type="entry name" value="Citrate_synthase_sf"/>
</dbReference>
<reference evidence="1 2" key="1">
    <citation type="journal article" date="2016" name="Mol. Biol. Evol.">
        <title>Comparative Genomics of Early-Diverging Mushroom-Forming Fungi Provides Insights into the Origins of Lignocellulose Decay Capabilities.</title>
        <authorList>
            <person name="Nagy L.G."/>
            <person name="Riley R."/>
            <person name="Tritt A."/>
            <person name="Adam C."/>
            <person name="Daum C."/>
            <person name="Floudas D."/>
            <person name="Sun H."/>
            <person name="Yadav J.S."/>
            <person name="Pangilinan J."/>
            <person name="Larsson K.H."/>
            <person name="Matsuura K."/>
            <person name="Barry K."/>
            <person name="Labutti K."/>
            <person name="Kuo R."/>
            <person name="Ohm R.A."/>
            <person name="Bhattacharya S.S."/>
            <person name="Shirouzu T."/>
            <person name="Yoshinaga Y."/>
            <person name="Martin F.M."/>
            <person name="Grigoriev I.V."/>
            <person name="Hibbett D.S."/>
        </authorList>
    </citation>
    <scope>NUCLEOTIDE SEQUENCE [LARGE SCALE GENOMIC DNA]</scope>
    <source>
        <strain evidence="1 2">CBS 109695</strain>
    </source>
</reference>
<organism evidence="1 2">
    <name type="scientific">Athelia psychrophila</name>
    <dbReference type="NCBI Taxonomy" id="1759441"/>
    <lineage>
        <taxon>Eukaryota</taxon>
        <taxon>Fungi</taxon>
        <taxon>Dikarya</taxon>
        <taxon>Basidiomycota</taxon>
        <taxon>Agaricomycotina</taxon>
        <taxon>Agaricomycetes</taxon>
        <taxon>Agaricomycetidae</taxon>
        <taxon>Atheliales</taxon>
        <taxon>Atheliaceae</taxon>
        <taxon>Athelia</taxon>
    </lineage>
</organism>
<keyword evidence="2" id="KW-1185">Reference proteome</keyword>